<dbReference type="KEGG" id="mtim:DIR46_04120"/>
<dbReference type="OrthoDB" id="69313at2"/>
<evidence type="ECO:0000313" key="2">
    <source>
        <dbReference type="Proteomes" id="UP000245820"/>
    </source>
</evidence>
<gene>
    <name evidence="1" type="ORF">DIR46_04120</name>
</gene>
<dbReference type="AlphaFoldDB" id="A0A2S2DEB3"/>
<dbReference type="EMBL" id="CP029343">
    <property type="protein sequence ID" value="AWL03703.1"/>
    <property type="molecule type" value="Genomic_DNA"/>
</dbReference>
<reference evidence="1 2" key="1">
    <citation type="submission" date="2018-05" db="EMBL/GenBank/DDBJ databases">
        <title>Complete genome sequence of Massilia oculi sp. nov. CCUG 43427T (=DSM 26321T), the type strain of M. oculi, and comparison with genome sequences of other Massilia strains.</title>
        <authorList>
            <person name="Zhu B."/>
        </authorList>
    </citation>
    <scope>NUCLEOTIDE SEQUENCE [LARGE SCALE GENOMIC DNA]</scope>
    <source>
        <strain evidence="1 2">CCUG 43427</strain>
    </source>
</reference>
<dbReference type="InterPro" id="IPR027417">
    <property type="entry name" value="P-loop_NTPase"/>
</dbReference>
<name>A0A2S2DEB3_9BURK</name>
<keyword evidence="2" id="KW-1185">Reference proteome</keyword>
<organism evidence="1 2">
    <name type="scientific">Massilia oculi</name>
    <dbReference type="NCBI Taxonomy" id="945844"/>
    <lineage>
        <taxon>Bacteria</taxon>
        <taxon>Pseudomonadati</taxon>
        <taxon>Pseudomonadota</taxon>
        <taxon>Betaproteobacteria</taxon>
        <taxon>Burkholderiales</taxon>
        <taxon>Oxalobacteraceae</taxon>
        <taxon>Telluria group</taxon>
        <taxon>Massilia</taxon>
    </lineage>
</organism>
<protein>
    <submittedName>
        <fullName evidence="1">Uncharacterized protein</fullName>
    </submittedName>
</protein>
<dbReference type="SUPFAM" id="SSF52540">
    <property type="entry name" value="P-loop containing nucleoside triphosphate hydrolases"/>
    <property type="match status" value="1"/>
</dbReference>
<accession>A0A2S2DEB3</accession>
<proteinExistence type="predicted"/>
<dbReference type="RefSeq" id="WP_109344104.1">
    <property type="nucleotide sequence ID" value="NZ_CP029343.1"/>
</dbReference>
<sequence>MIIAIVNQHGNPDRSVIARNLAVLRARSGRRVCLMNTARDDGWGAQRSAAALRPWIDTRQVGSRAIKTRLAALRPLFNDILVDAGARDSEECRCVLASARLVLVPVRGGEIDLDCQYRLLARLNAARVFNPGMRVLFVAVCGAAGPRMEERAAVLAHVARVQDASLANVVLHGPAAHDYGPGRCVSDAETCDPESAAEMHALYDEVYATLPKLSTLPVAQLGAAHALWG</sequence>
<evidence type="ECO:0000313" key="1">
    <source>
        <dbReference type="EMBL" id="AWL03703.1"/>
    </source>
</evidence>
<dbReference type="Gene3D" id="3.40.50.300">
    <property type="entry name" value="P-loop containing nucleotide triphosphate hydrolases"/>
    <property type="match status" value="1"/>
</dbReference>
<dbReference type="Proteomes" id="UP000245820">
    <property type="component" value="Chromosome"/>
</dbReference>